<gene>
    <name evidence="3" type="ORF">EV678_2277</name>
</gene>
<feature type="domain" description="Response regulatory" evidence="2">
    <location>
        <begin position="22"/>
        <end position="141"/>
    </location>
</feature>
<reference evidence="3 4" key="1">
    <citation type="submission" date="2019-02" db="EMBL/GenBank/DDBJ databases">
        <title>Genomic Encyclopedia of Type Strains, Phase IV (KMG-IV): sequencing the most valuable type-strain genomes for metagenomic binning, comparative biology and taxonomic classification.</title>
        <authorList>
            <person name="Goeker M."/>
        </authorList>
    </citation>
    <scope>NUCLEOTIDE SEQUENCE [LARGE SCALE GENOMIC DNA]</scope>
    <source>
        <strain evidence="3 4">DSM 21223</strain>
    </source>
</reference>
<dbReference type="PANTHER" id="PTHR43228:SF1">
    <property type="entry name" value="TWO-COMPONENT RESPONSE REGULATOR ARR22"/>
    <property type="match status" value="1"/>
</dbReference>
<dbReference type="Gene3D" id="3.40.50.2300">
    <property type="match status" value="1"/>
</dbReference>
<name>A0ABY0IMF9_9RHOO</name>
<dbReference type="InterPro" id="IPR011006">
    <property type="entry name" value="CheY-like_superfamily"/>
</dbReference>
<dbReference type="PANTHER" id="PTHR43228">
    <property type="entry name" value="TWO-COMPONENT RESPONSE REGULATOR"/>
    <property type="match status" value="1"/>
</dbReference>
<dbReference type="SUPFAM" id="SSF48452">
    <property type="entry name" value="TPR-like"/>
    <property type="match status" value="2"/>
</dbReference>
<dbReference type="Gene3D" id="1.25.40.10">
    <property type="entry name" value="Tetratricopeptide repeat domain"/>
    <property type="match status" value="2"/>
</dbReference>
<dbReference type="InterPro" id="IPR011990">
    <property type="entry name" value="TPR-like_helical_dom_sf"/>
</dbReference>
<dbReference type="Pfam" id="PF00072">
    <property type="entry name" value="Response_reg"/>
    <property type="match status" value="1"/>
</dbReference>
<dbReference type="InterPro" id="IPR052048">
    <property type="entry name" value="ST_Response_Regulator"/>
</dbReference>
<dbReference type="RefSeq" id="WP_130459605.1">
    <property type="nucleotide sequence ID" value="NZ_SHKM01000002.1"/>
</dbReference>
<evidence type="ECO:0000259" key="2">
    <source>
        <dbReference type="PROSITE" id="PS50110"/>
    </source>
</evidence>
<accession>A0ABY0IMF9</accession>
<proteinExistence type="predicted"/>
<feature type="modified residue" description="4-aspartylphosphate" evidence="1">
    <location>
        <position position="72"/>
    </location>
</feature>
<organism evidence="3 4">
    <name type="scientific">Azospira oryzae</name>
    <dbReference type="NCBI Taxonomy" id="146939"/>
    <lineage>
        <taxon>Bacteria</taxon>
        <taxon>Pseudomonadati</taxon>
        <taxon>Pseudomonadota</taxon>
        <taxon>Betaproteobacteria</taxon>
        <taxon>Rhodocyclales</taxon>
        <taxon>Rhodocyclaceae</taxon>
        <taxon>Azospira</taxon>
    </lineage>
</organism>
<evidence type="ECO:0000313" key="4">
    <source>
        <dbReference type="Proteomes" id="UP000292136"/>
    </source>
</evidence>
<dbReference type="EMBL" id="SHKM01000002">
    <property type="protein sequence ID" value="RZT76401.1"/>
    <property type="molecule type" value="Genomic_DNA"/>
</dbReference>
<dbReference type="Pfam" id="PF13432">
    <property type="entry name" value="TPR_16"/>
    <property type="match status" value="1"/>
</dbReference>
<dbReference type="SMART" id="SM00448">
    <property type="entry name" value="REC"/>
    <property type="match status" value="1"/>
</dbReference>
<dbReference type="Proteomes" id="UP000292136">
    <property type="component" value="Unassembled WGS sequence"/>
</dbReference>
<dbReference type="CDD" id="cd17589">
    <property type="entry name" value="REC_TPR"/>
    <property type="match status" value="1"/>
</dbReference>
<comment type="caution">
    <text evidence="3">The sequence shown here is derived from an EMBL/GenBank/DDBJ whole genome shotgun (WGS) entry which is preliminary data.</text>
</comment>
<protein>
    <submittedName>
        <fullName evidence="3">Tetratricopeptide repeat protein</fullName>
    </submittedName>
</protein>
<dbReference type="SUPFAM" id="SSF52172">
    <property type="entry name" value="CheY-like"/>
    <property type="match status" value="1"/>
</dbReference>
<dbReference type="PROSITE" id="PS50110">
    <property type="entry name" value="RESPONSE_REGULATORY"/>
    <property type="match status" value="1"/>
</dbReference>
<keyword evidence="1" id="KW-0597">Phosphoprotein</keyword>
<sequence length="565" mass="62894">MDANELAAQQLYKLQGELKNKKVLVVDRHPDARNAMRMMLSTIGITSVQGVGSATEVLRLVKSSSYDIILSDYQLEDGRDGQQLLEELRYKRLISLSTLFMVVTGERAYKNVVSVAELAPDDYLIKPFTGEQLQQRLARALYKKFVFHQAYRNVERSRYEDAVTACDDIIQQYPQYQHDARHLQADLLNSLGRYVEAEAAYRQMLEQKDLAWARMGVAVAVHGQGRVDEAVTQLEALVQDFPEYLAAFDFLARLREEKGDSTGAQQALQAAAAISPNNTMRQRAVGDMAVRNNDLEAAERAYNTVLSRARGSSLRSIDDYANLSRVMLEKGNVAGAKLVAQDLRRDWRGDKQGELASLVIDSLVQTKEGAPDKAARSIAAAMELHKVLVAEGKMEEKRPLSQKVAVDLAHACMANGKEADAQSLLRQVAAENNEDRGVLAHIQGVFEKTGNAEAGKALLEDVSREIIQINNQGVLAARSGDFDGSVQLLIEAAERVPNLQFLVNAAKSIYTLMDQKGWQPELAERAHRYLEKARSRSPDDPRVISGRDMYQRVARKYGVQVDTDS</sequence>
<dbReference type="InterPro" id="IPR001789">
    <property type="entry name" value="Sig_transdc_resp-reg_receiver"/>
</dbReference>
<keyword evidence="4" id="KW-1185">Reference proteome</keyword>
<evidence type="ECO:0000256" key="1">
    <source>
        <dbReference type="PROSITE-ProRule" id="PRU00169"/>
    </source>
</evidence>
<evidence type="ECO:0000313" key="3">
    <source>
        <dbReference type="EMBL" id="RZT76401.1"/>
    </source>
</evidence>